<keyword evidence="6 11" id="KW-0732">Signal</keyword>
<evidence type="ECO:0000256" key="10">
    <source>
        <dbReference type="ARBA" id="ARBA00023237"/>
    </source>
</evidence>
<dbReference type="GO" id="GO:0034220">
    <property type="term" value="P:monoatomic ion transmembrane transport"/>
    <property type="evidence" value="ECO:0007669"/>
    <property type="project" value="InterPro"/>
</dbReference>
<organism evidence="13 14">
    <name type="scientific">Marinomonas communis</name>
    <dbReference type="NCBI Taxonomy" id="28254"/>
    <lineage>
        <taxon>Bacteria</taxon>
        <taxon>Pseudomonadati</taxon>
        <taxon>Pseudomonadota</taxon>
        <taxon>Gammaproteobacteria</taxon>
        <taxon>Oceanospirillales</taxon>
        <taxon>Oceanospirillaceae</taxon>
        <taxon>Marinomonas</taxon>
    </lineage>
</organism>
<dbReference type="EMBL" id="SNZA01000003">
    <property type="protein sequence ID" value="TDR13388.1"/>
    <property type="molecule type" value="Genomic_DNA"/>
</dbReference>
<dbReference type="Pfam" id="PF13609">
    <property type="entry name" value="Porin_4"/>
    <property type="match status" value="1"/>
</dbReference>
<gene>
    <name evidence="13" type="ORF">C8D85_2265</name>
</gene>
<accession>A0A4R6XCQ0</accession>
<feature type="chain" id="PRO_5020256574" evidence="11">
    <location>
        <begin position="23"/>
        <end position="315"/>
    </location>
</feature>
<evidence type="ECO:0000256" key="5">
    <source>
        <dbReference type="ARBA" id="ARBA00022692"/>
    </source>
</evidence>
<name>A0A4R6XCQ0_9GAMM</name>
<keyword evidence="4" id="KW-1134">Transmembrane beta strand</keyword>
<evidence type="ECO:0000256" key="6">
    <source>
        <dbReference type="ARBA" id="ARBA00022729"/>
    </source>
</evidence>
<dbReference type="OrthoDB" id="8957883at2"/>
<proteinExistence type="predicted"/>
<dbReference type="Gene3D" id="2.40.160.10">
    <property type="entry name" value="Porin"/>
    <property type="match status" value="1"/>
</dbReference>
<evidence type="ECO:0000256" key="8">
    <source>
        <dbReference type="ARBA" id="ARBA00023114"/>
    </source>
</evidence>
<dbReference type="InterPro" id="IPR033900">
    <property type="entry name" value="Gram_neg_porin_domain"/>
</dbReference>
<evidence type="ECO:0000256" key="11">
    <source>
        <dbReference type="SAM" id="SignalP"/>
    </source>
</evidence>
<keyword evidence="5" id="KW-0812">Transmembrane</keyword>
<evidence type="ECO:0000256" key="1">
    <source>
        <dbReference type="ARBA" id="ARBA00004571"/>
    </source>
</evidence>
<dbReference type="PANTHER" id="PTHR34501">
    <property type="entry name" value="PROTEIN YDDL-RELATED"/>
    <property type="match status" value="1"/>
</dbReference>
<dbReference type="SUPFAM" id="SSF56935">
    <property type="entry name" value="Porins"/>
    <property type="match status" value="1"/>
</dbReference>
<feature type="signal peptide" evidence="11">
    <location>
        <begin position="1"/>
        <end position="22"/>
    </location>
</feature>
<protein>
    <submittedName>
        <fullName evidence="13">Putative porin</fullName>
    </submittedName>
</protein>
<evidence type="ECO:0000256" key="3">
    <source>
        <dbReference type="ARBA" id="ARBA00022448"/>
    </source>
</evidence>
<reference evidence="13 14" key="1">
    <citation type="submission" date="2019-03" db="EMBL/GenBank/DDBJ databases">
        <title>Genomic Encyclopedia of Type Strains, Phase IV (KMG-IV): sequencing the most valuable type-strain genomes for metagenomic binning, comparative biology and taxonomic classification.</title>
        <authorList>
            <person name="Goeker M."/>
        </authorList>
    </citation>
    <scope>NUCLEOTIDE SEQUENCE [LARGE SCALE GENOMIC DNA]</scope>
    <source>
        <strain evidence="13 14">DSM 5604</strain>
    </source>
</reference>
<dbReference type="GO" id="GO:0009279">
    <property type="term" value="C:cell outer membrane"/>
    <property type="evidence" value="ECO:0007669"/>
    <property type="project" value="UniProtKB-SubCell"/>
</dbReference>
<comment type="subunit">
    <text evidence="2">Homotrimer.</text>
</comment>
<keyword evidence="7" id="KW-0406">Ion transport</keyword>
<evidence type="ECO:0000256" key="2">
    <source>
        <dbReference type="ARBA" id="ARBA00011233"/>
    </source>
</evidence>
<dbReference type="PANTHER" id="PTHR34501:SF9">
    <property type="entry name" value="MAJOR OUTER MEMBRANE PROTEIN P.IA"/>
    <property type="match status" value="1"/>
</dbReference>
<evidence type="ECO:0000256" key="4">
    <source>
        <dbReference type="ARBA" id="ARBA00022452"/>
    </source>
</evidence>
<dbReference type="InterPro" id="IPR023614">
    <property type="entry name" value="Porin_dom_sf"/>
</dbReference>
<keyword evidence="14" id="KW-1185">Reference proteome</keyword>
<dbReference type="GO" id="GO:0015288">
    <property type="term" value="F:porin activity"/>
    <property type="evidence" value="ECO:0007669"/>
    <property type="project" value="UniProtKB-KW"/>
</dbReference>
<dbReference type="GO" id="GO:0046930">
    <property type="term" value="C:pore complex"/>
    <property type="evidence" value="ECO:0007669"/>
    <property type="project" value="UniProtKB-KW"/>
</dbReference>
<feature type="domain" description="Porin" evidence="12">
    <location>
        <begin position="9"/>
        <end position="300"/>
    </location>
</feature>
<evidence type="ECO:0000313" key="13">
    <source>
        <dbReference type="EMBL" id="TDR13388.1"/>
    </source>
</evidence>
<dbReference type="AlphaFoldDB" id="A0A4R6XCQ0"/>
<keyword evidence="3" id="KW-0813">Transport</keyword>
<evidence type="ECO:0000313" key="14">
    <source>
        <dbReference type="Proteomes" id="UP000295729"/>
    </source>
</evidence>
<comment type="caution">
    <text evidence="13">The sequence shown here is derived from an EMBL/GenBank/DDBJ whole genome shotgun (WGS) entry which is preliminary data.</text>
</comment>
<evidence type="ECO:0000256" key="9">
    <source>
        <dbReference type="ARBA" id="ARBA00023136"/>
    </source>
</evidence>
<evidence type="ECO:0000256" key="7">
    <source>
        <dbReference type="ARBA" id="ARBA00023065"/>
    </source>
</evidence>
<dbReference type="Proteomes" id="UP000295729">
    <property type="component" value="Unassembled WGS sequence"/>
</dbReference>
<dbReference type="InterPro" id="IPR050298">
    <property type="entry name" value="Gram-neg_bact_OMP"/>
</dbReference>
<dbReference type="RefSeq" id="WP_133562684.1">
    <property type="nucleotide sequence ID" value="NZ_SNZA01000003.1"/>
</dbReference>
<evidence type="ECO:0000259" key="12">
    <source>
        <dbReference type="Pfam" id="PF13609"/>
    </source>
</evidence>
<dbReference type="InterPro" id="IPR001702">
    <property type="entry name" value="Porin_Gram-ve"/>
</dbReference>
<keyword evidence="9" id="KW-0472">Membrane</keyword>
<keyword evidence="10" id="KW-0998">Cell outer membrane</keyword>
<dbReference type="PRINTS" id="PR00182">
    <property type="entry name" value="ECOLNEIPORIN"/>
</dbReference>
<sequence>MKKTLVAIAVSSAALTSVSAFAADDTVNFDVYGNIQLVYADSKDDDSEIADNGSTFGFQGSTAISDDLTGFFKYELELDADDKTRNGDDSFGVDLDQAYVGLQGSFGKVQVGSFDTPYNNAIQDSLDQFEYLGAHTASLTSEGDTIAFYSPNIYGFEFQTAIQVKGSNDSSTDAGAVNQSDDGTASQMVLKYSVDALTVALGYDNLANVIGKEDTSTYGLNVGFQVNPALSVSFQYEDETDVAETFGLGARFNYGSGDLYGTIQTVDQEGSATDYDMYGIGATYNLASNMYVYAEYGQTGSTEDKVTAAGATYLF</sequence>
<comment type="subcellular location">
    <subcellularLocation>
        <location evidence="1">Cell outer membrane</location>
        <topology evidence="1">Multi-pass membrane protein</topology>
    </subcellularLocation>
</comment>
<keyword evidence="8" id="KW-0626">Porin</keyword>